<evidence type="ECO:0000313" key="8">
    <source>
        <dbReference type="Proteomes" id="UP000192491"/>
    </source>
</evidence>
<dbReference type="Proteomes" id="UP000192491">
    <property type="component" value="Unassembled WGS sequence"/>
</dbReference>
<dbReference type="AlphaFoldDB" id="A0A1Y1QH35"/>
<dbReference type="GO" id="GO:0017004">
    <property type="term" value="P:cytochrome complex assembly"/>
    <property type="evidence" value="ECO:0007669"/>
    <property type="project" value="UniProtKB-KW"/>
</dbReference>
<dbReference type="PANTHER" id="PTHR42852">
    <property type="entry name" value="THIOL:DISULFIDE INTERCHANGE PROTEIN DSBE"/>
    <property type="match status" value="1"/>
</dbReference>
<dbReference type="PANTHER" id="PTHR42852:SF6">
    <property type="entry name" value="THIOL:DISULFIDE INTERCHANGE PROTEIN DSBE"/>
    <property type="match status" value="1"/>
</dbReference>
<dbReference type="InterPro" id="IPR013766">
    <property type="entry name" value="Thioredoxin_domain"/>
</dbReference>
<dbReference type="PROSITE" id="PS51352">
    <property type="entry name" value="THIOREDOXIN_2"/>
    <property type="match status" value="1"/>
</dbReference>
<keyword evidence="2" id="KW-0201">Cytochrome c-type biogenesis</keyword>
<dbReference type="SUPFAM" id="SSF52833">
    <property type="entry name" value="Thioredoxin-like"/>
    <property type="match status" value="1"/>
</dbReference>
<feature type="signal peptide" evidence="5">
    <location>
        <begin position="1"/>
        <end position="22"/>
    </location>
</feature>
<sequence>MKRITRALALVVLMIASVNASAVEKAKAVADKLTPVENFAFKDIDGKSHKFSDYKGKWVVVNYWATYCGPCITELPALNSVAKRFKDKLVVLGMEAGETPAAELKEFVAQKKITYPVIPTQDSTMFALGLLYGVPTTFVVNPEGEIAGTHMGAVTASVLQNYLRADKSAQASAKDKKDVPCESDLC</sequence>
<evidence type="ECO:0000259" key="6">
    <source>
        <dbReference type="PROSITE" id="PS51352"/>
    </source>
</evidence>
<dbReference type="EMBL" id="MTEJ01000299">
    <property type="protein sequence ID" value="OQX05226.1"/>
    <property type="molecule type" value="Genomic_DNA"/>
</dbReference>
<dbReference type="GO" id="GO:0016209">
    <property type="term" value="F:antioxidant activity"/>
    <property type="evidence" value="ECO:0007669"/>
    <property type="project" value="InterPro"/>
</dbReference>
<evidence type="ECO:0000256" key="1">
    <source>
        <dbReference type="ARBA" id="ARBA00004196"/>
    </source>
</evidence>
<gene>
    <name evidence="7" type="ORF">BWK73_34160</name>
</gene>
<dbReference type="GO" id="GO:0030313">
    <property type="term" value="C:cell envelope"/>
    <property type="evidence" value="ECO:0007669"/>
    <property type="project" value="UniProtKB-SubCell"/>
</dbReference>
<feature type="chain" id="PRO_5011965537" evidence="5">
    <location>
        <begin position="23"/>
        <end position="186"/>
    </location>
</feature>
<feature type="domain" description="Thioredoxin" evidence="6">
    <location>
        <begin position="30"/>
        <end position="168"/>
    </location>
</feature>
<accession>A0A1Y1QH35</accession>
<dbReference type="Pfam" id="PF00578">
    <property type="entry name" value="AhpC-TSA"/>
    <property type="match status" value="1"/>
</dbReference>
<comment type="subcellular location">
    <subcellularLocation>
        <location evidence="1">Cell envelope</location>
    </subcellularLocation>
</comment>
<evidence type="ECO:0000256" key="2">
    <source>
        <dbReference type="ARBA" id="ARBA00022748"/>
    </source>
</evidence>
<comment type="caution">
    <text evidence="7">The sequence shown here is derived from an EMBL/GenBank/DDBJ whole genome shotgun (WGS) entry which is preliminary data.</text>
</comment>
<dbReference type="Gene3D" id="3.40.30.10">
    <property type="entry name" value="Glutaredoxin"/>
    <property type="match status" value="1"/>
</dbReference>
<evidence type="ECO:0000313" key="7">
    <source>
        <dbReference type="EMBL" id="OQX05226.1"/>
    </source>
</evidence>
<proteinExistence type="predicted"/>
<dbReference type="InterPro" id="IPR000866">
    <property type="entry name" value="AhpC/TSA"/>
</dbReference>
<keyword evidence="4" id="KW-0676">Redox-active center</keyword>
<dbReference type="CDD" id="cd02966">
    <property type="entry name" value="TlpA_like_family"/>
    <property type="match status" value="1"/>
</dbReference>
<dbReference type="GO" id="GO:0016491">
    <property type="term" value="F:oxidoreductase activity"/>
    <property type="evidence" value="ECO:0007669"/>
    <property type="project" value="InterPro"/>
</dbReference>
<reference evidence="7 8" key="1">
    <citation type="submission" date="2017-01" db="EMBL/GenBank/DDBJ databases">
        <title>Novel large sulfur bacteria in the metagenomes of groundwater-fed chemosynthetic microbial mats in the Lake Huron basin.</title>
        <authorList>
            <person name="Sharrar A.M."/>
            <person name="Flood B.E."/>
            <person name="Bailey J.V."/>
            <person name="Jones D.S."/>
            <person name="Biddanda B."/>
            <person name="Ruberg S.A."/>
            <person name="Marcus D.N."/>
            <person name="Dick G.J."/>
        </authorList>
    </citation>
    <scope>NUCLEOTIDE SEQUENCE [LARGE SCALE GENOMIC DNA]</scope>
    <source>
        <strain evidence="7">A8</strain>
    </source>
</reference>
<evidence type="ECO:0000256" key="3">
    <source>
        <dbReference type="ARBA" id="ARBA00023157"/>
    </source>
</evidence>
<protein>
    <submittedName>
        <fullName evidence="7">Alkyl hydroperoxide reductase</fullName>
    </submittedName>
</protein>
<evidence type="ECO:0000256" key="4">
    <source>
        <dbReference type="ARBA" id="ARBA00023284"/>
    </source>
</evidence>
<keyword evidence="5" id="KW-0732">Signal</keyword>
<name>A0A1Y1QH35_9GAMM</name>
<dbReference type="InterPro" id="IPR050553">
    <property type="entry name" value="Thioredoxin_ResA/DsbE_sf"/>
</dbReference>
<keyword evidence="3" id="KW-1015">Disulfide bond</keyword>
<organism evidence="7 8">
    <name type="scientific">Thiothrix lacustris</name>
    <dbReference type="NCBI Taxonomy" id="525917"/>
    <lineage>
        <taxon>Bacteria</taxon>
        <taxon>Pseudomonadati</taxon>
        <taxon>Pseudomonadota</taxon>
        <taxon>Gammaproteobacteria</taxon>
        <taxon>Thiotrichales</taxon>
        <taxon>Thiotrichaceae</taxon>
        <taxon>Thiothrix</taxon>
    </lineage>
</organism>
<dbReference type="InterPro" id="IPR036249">
    <property type="entry name" value="Thioredoxin-like_sf"/>
</dbReference>
<evidence type="ECO:0000256" key="5">
    <source>
        <dbReference type="SAM" id="SignalP"/>
    </source>
</evidence>